<dbReference type="Pfam" id="PF05717">
    <property type="entry name" value="TnpB_IS66"/>
    <property type="match status" value="1"/>
</dbReference>
<organism evidence="1">
    <name type="scientific">Streptococcus pneumoniae</name>
    <dbReference type="NCBI Taxonomy" id="1313"/>
    <lineage>
        <taxon>Bacteria</taxon>
        <taxon>Bacillati</taxon>
        <taxon>Bacillota</taxon>
        <taxon>Bacilli</taxon>
        <taxon>Lactobacillales</taxon>
        <taxon>Streptococcaceae</taxon>
        <taxon>Streptococcus</taxon>
    </lineage>
</organism>
<dbReference type="NCBIfam" id="NF033819">
    <property type="entry name" value="IS66_TnpB"/>
    <property type="match status" value="1"/>
</dbReference>
<dbReference type="RefSeq" id="WP_001248802.1">
    <property type="nucleotide sequence ID" value="NZ_AP018937.1"/>
</dbReference>
<sequence length="88" mass="10400">MRQGIDSLAYLVKTHFELDPFSGQVFLFCGGRKDRFKVLYWDGQGFWLLYKRFENGRLTWLSTEKDIKALTSEQVDWLMKGFSITPKI</sequence>
<name>A0A4J1Y7K3_STREE</name>
<dbReference type="EMBL" id="CAATHH010000001">
    <property type="protein sequence ID" value="VNP88695.1"/>
    <property type="molecule type" value="Genomic_DNA"/>
</dbReference>
<dbReference type="InterPro" id="IPR008878">
    <property type="entry name" value="Transposase_IS66_Orf2"/>
</dbReference>
<dbReference type="PANTHER" id="PTHR36455:SF1">
    <property type="entry name" value="BLR8292 PROTEIN"/>
    <property type="match status" value="1"/>
</dbReference>
<evidence type="ECO:0000313" key="1">
    <source>
        <dbReference type="EMBL" id="VNP88695.1"/>
    </source>
</evidence>
<protein>
    <submittedName>
        <fullName evidence="1">IS66-Spn1 transposase</fullName>
    </submittedName>
</protein>
<dbReference type="PANTHER" id="PTHR36455">
    <property type="match status" value="1"/>
</dbReference>
<accession>A0A4J1Y7K3</accession>
<proteinExistence type="predicted"/>
<reference evidence="1" key="1">
    <citation type="submission" date="2019-04" db="EMBL/GenBank/DDBJ databases">
        <authorList>
            <consortium name="Pathogen Informatics"/>
        </authorList>
    </citation>
    <scope>NUCLEOTIDE SEQUENCE</scope>
    <source>
        <strain evidence="1">GPSC12</strain>
    </source>
</reference>
<gene>
    <name evidence="1" type="ORF">SAMEA2796748_00421</name>
</gene>
<dbReference type="AlphaFoldDB" id="A0A4J1Y7K3"/>